<keyword evidence="5" id="KW-0472">Membrane</keyword>
<evidence type="ECO:0000313" key="8">
    <source>
        <dbReference type="EMBL" id="GFH19270.1"/>
    </source>
</evidence>
<dbReference type="GO" id="GO:0004383">
    <property type="term" value="F:guanylate cyclase activity"/>
    <property type="evidence" value="ECO:0007669"/>
    <property type="project" value="TreeGrafter"/>
</dbReference>
<feature type="domain" description="Guanylate cyclase" evidence="7">
    <location>
        <begin position="68"/>
        <end position="189"/>
    </location>
</feature>
<sequence>MLLLLQTDISTRAELEARMVALTESQLAMLEQMFPRHVLEFMVNPPSGPGNPAAGDMTSLASSHENVTILFTDIIGFTTMSRQVAPAQVMQYLNELFTRFDELVDLYQIHKVETAGDCFVAAGGLMTLDEDGFTVLGSTKQVLAFAKAVLRCAATVPMPHNGLPTQVRVGMHTGPVVTGLIGTKLPKFR</sequence>
<evidence type="ECO:0000256" key="3">
    <source>
        <dbReference type="ARBA" id="ARBA00022741"/>
    </source>
</evidence>
<keyword evidence="3" id="KW-0547">Nucleotide-binding</keyword>
<dbReference type="GO" id="GO:0007168">
    <property type="term" value="P:receptor guanylyl cyclase signaling pathway"/>
    <property type="evidence" value="ECO:0007669"/>
    <property type="project" value="TreeGrafter"/>
</dbReference>
<organism evidence="8 9">
    <name type="scientific">Haematococcus lacustris</name>
    <name type="common">Green alga</name>
    <name type="synonym">Haematococcus pluvialis</name>
    <dbReference type="NCBI Taxonomy" id="44745"/>
    <lineage>
        <taxon>Eukaryota</taxon>
        <taxon>Viridiplantae</taxon>
        <taxon>Chlorophyta</taxon>
        <taxon>core chlorophytes</taxon>
        <taxon>Chlorophyceae</taxon>
        <taxon>CS clade</taxon>
        <taxon>Chlamydomonadales</taxon>
        <taxon>Haematococcaceae</taxon>
        <taxon>Haematococcus</taxon>
    </lineage>
</organism>
<evidence type="ECO:0000256" key="5">
    <source>
        <dbReference type="ARBA" id="ARBA00023136"/>
    </source>
</evidence>
<dbReference type="GO" id="GO:0001653">
    <property type="term" value="F:peptide receptor activity"/>
    <property type="evidence" value="ECO:0007669"/>
    <property type="project" value="TreeGrafter"/>
</dbReference>
<dbReference type="PANTHER" id="PTHR11920:SF335">
    <property type="entry name" value="GUANYLATE CYCLASE"/>
    <property type="match status" value="1"/>
</dbReference>
<proteinExistence type="predicted"/>
<keyword evidence="6" id="KW-0456">Lyase</keyword>
<comment type="caution">
    <text evidence="8">The sequence shown here is derived from an EMBL/GenBank/DDBJ whole genome shotgun (WGS) entry which is preliminary data.</text>
</comment>
<evidence type="ECO:0000256" key="4">
    <source>
        <dbReference type="ARBA" id="ARBA00022989"/>
    </source>
</evidence>
<evidence type="ECO:0000256" key="1">
    <source>
        <dbReference type="ARBA" id="ARBA00004370"/>
    </source>
</evidence>
<dbReference type="Proteomes" id="UP000485058">
    <property type="component" value="Unassembled WGS sequence"/>
</dbReference>
<evidence type="ECO:0000313" key="9">
    <source>
        <dbReference type="Proteomes" id="UP000485058"/>
    </source>
</evidence>
<dbReference type="Gene3D" id="3.30.70.1230">
    <property type="entry name" value="Nucleotide cyclase"/>
    <property type="match status" value="1"/>
</dbReference>
<dbReference type="InterPro" id="IPR050401">
    <property type="entry name" value="Cyclic_nucleotide_synthase"/>
</dbReference>
<dbReference type="GO" id="GO:0000166">
    <property type="term" value="F:nucleotide binding"/>
    <property type="evidence" value="ECO:0007669"/>
    <property type="project" value="UniProtKB-KW"/>
</dbReference>
<evidence type="ECO:0000259" key="7">
    <source>
        <dbReference type="PROSITE" id="PS50125"/>
    </source>
</evidence>
<name>A0A699ZD16_HAELA</name>
<evidence type="ECO:0000256" key="6">
    <source>
        <dbReference type="ARBA" id="ARBA00023239"/>
    </source>
</evidence>
<dbReference type="AlphaFoldDB" id="A0A699ZD16"/>
<dbReference type="GO" id="GO:0035556">
    <property type="term" value="P:intracellular signal transduction"/>
    <property type="evidence" value="ECO:0007669"/>
    <property type="project" value="InterPro"/>
</dbReference>
<comment type="subcellular location">
    <subcellularLocation>
        <location evidence="1">Membrane</location>
    </subcellularLocation>
</comment>
<protein>
    <submittedName>
        <fullName evidence="8">Guanylate cyclase domain-containing protein</fullName>
    </submittedName>
</protein>
<dbReference type="PROSITE" id="PS50125">
    <property type="entry name" value="GUANYLATE_CYCLASE_2"/>
    <property type="match status" value="1"/>
</dbReference>
<accession>A0A699ZD16</accession>
<dbReference type="EMBL" id="BLLF01001433">
    <property type="protein sequence ID" value="GFH19270.1"/>
    <property type="molecule type" value="Genomic_DNA"/>
</dbReference>
<keyword evidence="4" id="KW-1133">Transmembrane helix</keyword>
<dbReference type="SUPFAM" id="SSF55073">
    <property type="entry name" value="Nucleotide cyclase"/>
    <property type="match status" value="1"/>
</dbReference>
<dbReference type="InterPro" id="IPR001054">
    <property type="entry name" value="A/G_cyclase"/>
</dbReference>
<keyword evidence="2" id="KW-0812">Transmembrane</keyword>
<dbReference type="GO" id="GO:0005886">
    <property type="term" value="C:plasma membrane"/>
    <property type="evidence" value="ECO:0007669"/>
    <property type="project" value="TreeGrafter"/>
</dbReference>
<dbReference type="InterPro" id="IPR029787">
    <property type="entry name" value="Nucleotide_cyclase"/>
</dbReference>
<dbReference type="CDD" id="cd07302">
    <property type="entry name" value="CHD"/>
    <property type="match status" value="1"/>
</dbReference>
<evidence type="ECO:0000256" key="2">
    <source>
        <dbReference type="ARBA" id="ARBA00022692"/>
    </source>
</evidence>
<dbReference type="GO" id="GO:0004016">
    <property type="term" value="F:adenylate cyclase activity"/>
    <property type="evidence" value="ECO:0007669"/>
    <property type="project" value="TreeGrafter"/>
</dbReference>
<reference evidence="8 9" key="1">
    <citation type="submission" date="2020-02" db="EMBL/GenBank/DDBJ databases">
        <title>Draft genome sequence of Haematococcus lacustris strain NIES-144.</title>
        <authorList>
            <person name="Morimoto D."/>
            <person name="Nakagawa S."/>
            <person name="Yoshida T."/>
            <person name="Sawayama S."/>
        </authorList>
    </citation>
    <scope>NUCLEOTIDE SEQUENCE [LARGE SCALE GENOMIC DNA]</scope>
    <source>
        <strain evidence="8 9">NIES-144</strain>
    </source>
</reference>
<dbReference type="SMART" id="SM00044">
    <property type="entry name" value="CYCc"/>
    <property type="match status" value="1"/>
</dbReference>
<gene>
    <name evidence="8" type="ORF">HaLaN_16189</name>
</gene>
<dbReference type="Pfam" id="PF00211">
    <property type="entry name" value="Guanylate_cyc"/>
    <property type="match status" value="1"/>
</dbReference>
<keyword evidence="9" id="KW-1185">Reference proteome</keyword>
<dbReference type="PANTHER" id="PTHR11920">
    <property type="entry name" value="GUANYLYL CYCLASE"/>
    <property type="match status" value="1"/>
</dbReference>